<proteinExistence type="predicted"/>
<evidence type="ECO:0000313" key="2">
    <source>
        <dbReference type="Proteomes" id="UP000828941"/>
    </source>
</evidence>
<dbReference type="EMBL" id="CM039430">
    <property type="protein sequence ID" value="KAI4343943.1"/>
    <property type="molecule type" value="Genomic_DNA"/>
</dbReference>
<sequence>MEALYSTTSFPSITIDSNLSNLNSTSSPLPPSVIRLWRPAAQRNLKNQWPKLASYRQQWCSISSSARSHATALVNSHLSQRYMPNMELGVLNDMPDIRKRACFKLFKQQEQQRSKLLSSYKDMVAVVSDMKNISRSMRCFFKGENNSPLLQFSSFPEDKSDSGDGGGIPVFTSLSISSHEKLADELIQMFMLELCLKRLLVLEFLSIGCDDSQVNQLKWSDELYPGEFNHLSNCNLYSEETYEPAHPRLRCRKCEMVYLKFDSKPNSEVLQVYLTSWLAELNIDYFRVDEIFDMVGEEMHVRLS</sequence>
<organism evidence="1 2">
    <name type="scientific">Bauhinia variegata</name>
    <name type="common">Purple orchid tree</name>
    <name type="synonym">Phanera variegata</name>
    <dbReference type="NCBI Taxonomy" id="167791"/>
    <lineage>
        <taxon>Eukaryota</taxon>
        <taxon>Viridiplantae</taxon>
        <taxon>Streptophyta</taxon>
        <taxon>Embryophyta</taxon>
        <taxon>Tracheophyta</taxon>
        <taxon>Spermatophyta</taxon>
        <taxon>Magnoliopsida</taxon>
        <taxon>eudicotyledons</taxon>
        <taxon>Gunneridae</taxon>
        <taxon>Pentapetalae</taxon>
        <taxon>rosids</taxon>
        <taxon>fabids</taxon>
        <taxon>Fabales</taxon>
        <taxon>Fabaceae</taxon>
        <taxon>Cercidoideae</taxon>
        <taxon>Cercideae</taxon>
        <taxon>Bauhiniinae</taxon>
        <taxon>Bauhinia</taxon>
    </lineage>
</organism>
<dbReference type="Proteomes" id="UP000828941">
    <property type="component" value="Chromosome 5"/>
</dbReference>
<gene>
    <name evidence="1" type="ORF">L6164_011231</name>
</gene>
<comment type="caution">
    <text evidence="1">The sequence shown here is derived from an EMBL/GenBank/DDBJ whole genome shotgun (WGS) entry which is preliminary data.</text>
</comment>
<reference evidence="1 2" key="1">
    <citation type="journal article" date="2022" name="DNA Res.">
        <title>Chromosomal-level genome assembly of the orchid tree Bauhinia variegata (Leguminosae; Cercidoideae) supports the allotetraploid origin hypothesis of Bauhinia.</title>
        <authorList>
            <person name="Zhong Y."/>
            <person name="Chen Y."/>
            <person name="Zheng D."/>
            <person name="Pang J."/>
            <person name="Liu Y."/>
            <person name="Luo S."/>
            <person name="Meng S."/>
            <person name="Qian L."/>
            <person name="Wei D."/>
            <person name="Dai S."/>
            <person name="Zhou R."/>
        </authorList>
    </citation>
    <scope>NUCLEOTIDE SEQUENCE [LARGE SCALE GENOMIC DNA]</scope>
    <source>
        <strain evidence="1">BV-YZ2020</strain>
    </source>
</reference>
<keyword evidence="2" id="KW-1185">Reference proteome</keyword>
<name>A0ACB9P5F9_BAUVA</name>
<accession>A0ACB9P5F9</accession>
<protein>
    <submittedName>
        <fullName evidence="1">Uncharacterized protein</fullName>
    </submittedName>
</protein>
<evidence type="ECO:0000313" key="1">
    <source>
        <dbReference type="EMBL" id="KAI4343943.1"/>
    </source>
</evidence>